<evidence type="ECO:0000256" key="3">
    <source>
        <dbReference type="ARBA" id="ARBA00023163"/>
    </source>
</evidence>
<name>A0ABT9U1G4_PAEHA</name>
<comment type="caution">
    <text evidence="8">The sequence shown here is derived from an EMBL/GenBank/DDBJ whole genome shotgun (WGS) entry which is preliminary data.</text>
</comment>
<dbReference type="SUPFAM" id="SSF46689">
    <property type="entry name" value="Homeodomain-like"/>
    <property type="match status" value="2"/>
</dbReference>
<feature type="domain" description="Response regulatory" evidence="7">
    <location>
        <begin position="2"/>
        <end position="119"/>
    </location>
</feature>
<dbReference type="PRINTS" id="PR00032">
    <property type="entry name" value="HTHARAC"/>
</dbReference>
<dbReference type="CDD" id="cd17536">
    <property type="entry name" value="REC_YesN-like"/>
    <property type="match status" value="1"/>
</dbReference>
<evidence type="ECO:0000256" key="4">
    <source>
        <dbReference type="PROSITE-ProRule" id="PRU00169"/>
    </source>
</evidence>
<gene>
    <name evidence="8" type="ORF">J2T15_002916</name>
</gene>
<dbReference type="InterPro" id="IPR018060">
    <property type="entry name" value="HTH_AraC"/>
</dbReference>
<evidence type="ECO:0000313" key="9">
    <source>
        <dbReference type="Proteomes" id="UP001229346"/>
    </source>
</evidence>
<keyword evidence="3" id="KW-0804">Transcription</keyword>
<dbReference type="PROSITE" id="PS00041">
    <property type="entry name" value="HTH_ARAC_FAMILY_1"/>
    <property type="match status" value="1"/>
</dbReference>
<dbReference type="PROSITE" id="PS01124">
    <property type="entry name" value="HTH_ARAC_FAMILY_2"/>
    <property type="match status" value="1"/>
</dbReference>
<dbReference type="SMART" id="SM00342">
    <property type="entry name" value="HTH_ARAC"/>
    <property type="match status" value="1"/>
</dbReference>
<dbReference type="PROSITE" id="PS50110">
    <property type="entry name" value="RESPONSE_REGULATORY"/>
    <property type="match status" value="1"/>
</dbReference>
<evidence type="ECO:0000313" key="8">
    <source>
        <dbReference type="EMBL" id="MDQ0113475.1"/>
    </source>
</evidence>
<dbReference type="RefSeq" id="WP_307204675.1">
    <property type="nucleotide sequence ID" value="NZ_JAUSSU010000005.1"/>
</dbReference>
<dbReference type="PANTHER" id="PTHR43280:SF2">
    <property type="entry name" value="HTH-TYPE TRANSCRIPTIONAL REGULATOR EXSA"/>
    <property type="match status" value="1"/>
</dbReference>
<reference evidence="8 9" key="1">
    <citation type="submission" date="2023-07" db="EMBL/GenBank/DDBJ databases">
        <title>Sorghum-associated microbial communities from plants grown in Nebraska, USA.</title>
        <authorList>
            <person name="Schachtman D."/>
        </authorList>
    </citation>
    <scope>NUCLEOTIDE SEQUENCE [LARGE SCALE GENOMIC DNA]</scope>
    <source>
        <strain evidence="8 9">CC482</strain>
    </source>
</reference>
<feature type="compositionally biased region" description="Basic and acidic residues" evidence="5">
    <location>
        <begin position="376"/>
        <end position="390"/>
    </location>
</feature>
<accession>A0ABT9U1G4</accession>
<dbReference type="InterPro" id="IPR018062">
    <property type="entry name" value="HTH_AraC-typ_CS"/>
</dbReference>
<dbReference type="PANTHER" id="PTHR43280">
    <property type="entry name" value="ARAC-FAMILY TRANSCRIPTIONAL REGULATOR"/>
    <property type="match status" value="1"/>
</dbReference>
<dbReference type="Pfam" id="PF12833">
    <property type="entry name" value="HTH_18"/>
    <property type="match status" value="1"/>
</dbReference>
<feature type="domain" description="HTH araC/xylS-type" evidence="6">
    <location>
        <begin position="437"/>
        <end position="535"/>
    </location>
</feature>
<dbReference type="EMBL" id="JAUSSU010000005">
    <property type="protein sequence ID" value="MDQ0113475.1"/>
    <property type="molecule type" value="Genomic_DNA"/>
</dbReference>
<dbReference type="Gene3D" id="3.40.50.2300">
    <property type="match status" value="1"/>
</dbReference>
<feature type="region of interest" description="Disordered" evidence="5">
    <location>
        <begin position="376"/>
        <end position="399"/>
    </location>
</feature>
<dbReference type="Proteomes" id="UP001229346">
    <property type="component" value="Unassembled WGS sequence"/>
</dbReference>
<feature type="modified residue" description="4-aspartylphosphate" evidence="4">
    <location>
        <position position="54"/>
    </location>
</feature>
<evidence type="ECO:0000259" key="7">
    <source>
        <dbReference type="PROSITE" id="PS50110"/>
    </source>
</evidence>
<organism evidence="8 9">
    <name type="scientific">Paenibacillus harenae</name>
    <dbReference type="NCBI Taxonomy" id="306543"/>
    <lineage>
        <taxon>Bacteria</taxon>
        <taxon>Bacillati</taxon>
        <taxon>Bacillota</taxon>
        <taxon>Bacilli</taxon>
        <taxon>Bacillales</taxon>
        <taxon>Paenibacillaceae</taxon>
        <taxon>Paenibacillus</taxon>
    </lineage>
</organism>
<keyword evidence="2" id="KW-0238">DNA-binding</keyword>
<keyword evidence="1" id="KW-0805">Transcription regulation</keyword>
<protein>
    <submittedName>
        <fullName evidence="8">Two-component system response regulator YesN</fullName>
    </submittedName>
</protein>
<dbReference type="Pfam" id="PF00072">
    <property type="entry name" value="Response_reg"/>
    <property type="match status" value="1"/>
</dbReference>
<dbReference type="InterPro" id="IPR020449">
    <property type="entry name" value="Tscrpt_reg_AraC-type_HTH"/>
</dbReference>
<dbReference type="SMART" id="SM00448">
    <property type="entry name" value="REC"/>
    <property type="match status" value="1"/>
</dbReference>
<dbReference type="SUPFAM" id="SSF52172">
    <property type="entry name" value="CheY-like"/>
    <property type="match status" value="1"/>
</dbReference>
<evidence type="ECO:0000256" key="5">
    <source>
        <dbReference type="SAM" id="MobiDB-lite"/>
    </source>
</evidence>
<keyword evidence="9" id="KW-1185">Reference proteome</keyword>
<dbReference type="InterPro" id="IPR001789">
    <property type="entry name" value="Sig_transdc_resp-reg_receiver"/>
</dbReference>
<evidence type="ECO:0000256" key="1">
    <source>
        <dbReference type="ARBA" id="ARBA00023015"/>
    </source>
</evidence>
<proteinExistence type="predicted"/>
<evidence type="ECO:0000259" key="6">
    <source>
        <dbReference type="PROSITE" id="PS01124"/>
    </source>
</evidence>
<keyword evidence="4" id="KW-0597">Phosphoprotein</keyword>
<dbReference type="InterPro" id="IPR011006">
    <property type="entry name" value="CheY-like_superfamily"/>
</dbReference>
<sequence>MKALIIDDEKHVREAIRLLVPWETFQIGAILEAQDGQTAIELIQKEKPEIIFTDMMMPNMDGTKLLEWASKHAPASKIIVISGHDDFSFVRTTVKCGCIDYILKPIDAEQLKSALATAIDSWKREEQERSRSLHMNIELNQLKPIFLEQYFSTLISEPGNHPAFAETMEQELGILMPITHMRVAIVSLELSPPAVKAKFAAGLDLLFFALTNICNEFLRDKGLGYAFRYRGHDLELALLLWGEARYAPELLGDINAAIFKTLKTRLVFGIGLPTAFPSEAATSYQLAKLALQRRNLLGGSADFHFYEPSTAHAKNPLLMWSEFEERIRFAVQSGQQEQIRRAMQPWFDALDQSGYISLEQLSQWRQQFELAKSRWEAHDDGPVSEEKTDTRANNAHPLPVTPLGTFDYEQWKQSVFDEACESARRVAERDKESGVIYDIAKYIEQHVHSDITLQEIASRFFLSREYISRKFKQEMNENISDFIARSRIKRAKELLANGQLRISQIAEQVGFQDEKYFSKVFKKWTDCSPNEYRKRHYGEDGGGK</sequence>
<dbReference type="InterPro" id="IPR009057">
    <property type="entry name" value="Homeodomain-like_sf"/>
</dbReference>
<evidence type="ECO:0000256" key="2">
    <source>
        <dbReference type="ARBA" id="ARBA00023125"/>
    </source>
</evidence>
<dbReference type="Gene3D" id="1.10.10.60">
    <property type="entry name" value="Homeodomain-like"/>
    <property type="match status" value="2"/>
</dbReference>